<organism evidence="8 9">
    <name type="scientific">Pseudonocardia yuanmonensis</name>
    <dbReference type="NCBI Taxonomy" id="1095914"/>
    <lineage>
        <taxon>Bacteria</taxon>
        <taxon>Bacillati</taxon>
        <taxon>Actinomycetota</taxon>
        <taxon>Actinomycetes</taxon>
        <taxon>Pseudonocardiales</taxon>
        <taxon>Pseudonocardiaceae</taxon>
        <taxon>Pseudonocardia</taxon>
    </lineage>
</organism>
<sequence>MSDVRTQVDTQIDSAPRCAEAPGCTAAEEPARTAPAAAATPTTTAPTTTSTTSTTTSTTTAPAPTPLPELVGTGLPVPLVDGRTVPYANLDLAASAPALRAVADHVAELLPYYSSVHRGAGYASQVCTSVLEGARETVARFVGARADDVVVFTRNTTDALNLLAGAVPGATLCLDVEHHATLLAWRGTDHRVLRAPDTVGETLDLLRDALAAEPTALLAITGASNVTGEILPIDEICAIAHAAGTRVVLDAAQLAPHRRVDIGASGVDYVVLSGHKLYAPYGAGALIGRRDWLDVATPYLAGGGAVRSVGVEDRATEVSWAPAPHRHEAGTPNVLGAAAIAAACRALDPVIDEIAPAHERALLARLVDGLSGIAGVRPLRIWADAPDRVAVASFTVTDVPAGLVAAALSAEHGIGVRDGRFCAHPLLARLAGGADAVRVSLGLNTTGADVDRLVEAVRTIAGAGPEWDYREVDGRWTPAPDPRDLDPLKLGTVAGPGGAACGH</sequence>
<comment type="similarity">
    <text evidence="2">Belongs to the class-V pyridoxal-phosphate-dependent aminotransferase family. Csd subfamily.</text>
</comment>
<evidence type="ECO:0000256" key="6">
    <source>
        <dbReference type="SAM" id="MobiDB-lite"/>
    </source>
</evidence>
<dbReference type="Gene3D" id="3.40.640.10">
    <property type="entry name" value="Type I PLP-dependent aspartate aminotransferase-like (Major domain)"/>
    <property type="match status" value="1"/>
</dbReference>
<evidence type="ECO:0000256" key="1">
    <source>
        <dbReference type="ARBA" id="ARBA00001933"/>
    </source>
</evidence>
<feature type="compositionally biased region" description="Low complexity" evidence="6">
    <location>
        <begin position="25"/>
        <end position="62"/>
    </location>
</feature>
<dbReference type="PANTHER" id="PTHR43586">
    <property type="entry name" value="CYSTEINE DESULFURASE"/>
    <property type="match status" value="1"/>
</dbReference>
<keyword evidence="8" id="KW-0808">Transferase</keyword>
<gene>
    <name evidence="8" type="ORF">GCM10023215_40750</name>
</gene>
<keyword evidence="8" id="KW-0032">Aminotransferase</keyword>
<protein>
    <submittedName>
        <fullName evidence="8">Aminotransferase class V-fold PLP-dependent enzyme</fullName>
    </submittedName>
</protein>
<dbReference type="Proteomes" id="UP001500325">
    <property type="component" value="Unassembled WGS sequence"/>
</dbReference>
<comment type="cofactor">
    <cofactor evidence="1 5">
        <name>pyridoxal 5'-phosphate</name>
        <dbReference type="ChEBI" id="CHEBI:597326"/>
    </cofactor>
</comment>
<dbReference type="Gene3D" id="3.90.1150.10">
    <property type="entry name" value="Aspartate Aminotransferase, domain 1"/>
    <property type="match status" value="1"/>
</dbReference>
<evidence type="ECO:0000313" key="8">
    <source>
        <dbReference type="EMBL" id="GAA4698225.1"/>
    </source>
</evidence>
<dbReference type="InterPro" id="IPR020578">
    <property type="entry name" value="Aminotrans_V_PyrdxlP_BS"/>
</dbReference>
<name>A0ABP8X0A5_9PSEU</name>
<evidence type="ECO:0000313" key="9">
    <source>
        <dbReference type="Proteomes" id="UP001500325"/>
    </source>
</evidence>
<comment type="catalytic activity">
    <reaction evidence="4">
        <text>(sulfur carrier)-H + L-cysteine = (sulfur carrier)-SH + L-alanine</text>
        <dbReference type="Rhea" id="RHEA:43892"/>
        <dbReference type="Rhea" id="RHEA-COMP:14737"/>
        <dbReference type="Rhea" id="RHEA-COMP:14739"/>
        <dbReference type="ChEBI" id="CHEBI:29917"/>
        <dbReference type="ChEBI" id="CHEBI:35235"/>
        <dbReference type="ChEBI" id="CHEBI:57972"/>
        <dbReference type="ChEBI" id="CHEBI:64428"/>
        <dbReference type="EC" id="2.8.1.7"/>
    </reaction>
</comment>
<dbReference type="InterPro" id="IPR015421">
    <property type="entry name" value="PyrdxlP-dep_Trfase_major"/>
</dbReference>
<keyword evidence="9" id="KW-1185">Reference proteome</keyword>
<dbReference type="SUPFAM" id="SSF53383">
    <property type="entry name" value="PLP-dependent transferases"/>
    <property type="match status" value="1"/>
</dbReference>
<accession>A0ABP8X0A5</accession>
<feature type="region of interest" description="Disordered" evidence="6">
    <location>
        <begin position="1"/>
        <end position="70"/>
    </location>
</feature>
<keyword evidence="3" id="KW-0663">Pyridoxal phosphate</keyword>
<dbReference type="Pfam" id="PF00266">
    <property type="entry name" value="Aminotran_5"/>
    <property type="match status" value="1"/>
</dbReference>
<dbReference type="GO" id="GO:0008483">
    <property type="term" value="F:transaminase activity"/>
    <property type="evidence" value="ECO:0007669"/>
    <property type="project" value="UniProtKB-KW"/>
</dbReference>
<dbReference type="InterPro" id="IPR015424">
    <property type="entry name" value="PyrdxlP-dep_Trfase"/>
</dbReference>
<dbReference type="InterPro" id="IPR000192">
    <property type="entry name" value="Aminotrans_V_dom"/>
</dbReference>
<dbReference type="PROSITE" id="PS00595">
    <property type="entry name" value="AA_TRANSFER_CLASS_5"/>
    <property type="match status" value="1"/>
</dbReference>
<evidence type="ECO:0000256" key="4">
    <source>
        <dbReference type="ARBA" id="ARBA00050776"/>
    </source>
</evidence>
<evidence type="ECO:0000259" key="7">
    <source>
        <dbReference type="Pfam" id="PF00266"/>
    </source>
</evidence>
<evidence type="ECO:0000256" key="2">
    <source>
        <dbReference type="ARBA" id="ARBA00010447"/>
    </source>
</evidence>
<reference evidence="9" key="1">
    <citation type="journal article" date="2019" name="Int. J. Syst. Evol. Microbiol.">
        <title>The Global Catalogue of Microorganisms (GCM) 10K type strain sequencing project: providing services to taxonomists for standard genome sequencing and annotation.</title>
        <authorList>
            <consortium name="The Broad Institute Genomics Platform"/>
            <consortium name="The Broad Institute Genome Sequencing Center for Infectious Disease"/>
            <person name="Wu L."/>
            <person name="Ma J."/>
        </authorList>
    </citation>
    <scope>NUCLEOTIDE SEQUENCE [LARGE SCALE GENOMIC DNA]</scope>
    <source>
        <strain evidence="9">JCM 18055</strain>
    </source>
</reference>
<feature type="domain" description="Aminotransferase class V" evidence="7">
    <location>
        <begin position="89"/>
        <end position="453"/>
    </location>
</feature>
<proteinExistence type="inferred from homology"/>
<feature type="compositionally biased region" description="Polar residues" evidence="6">
    <location>
        <begin position="1"/>
        <end position="13"/>
    </location>
</feature>
<dbReference type="PANTHER" id="PTHR43586:SF8">
    <property type="entry name" value="CYSTEINE DESULFURASE 1, CHLOROPLASTIC"/>
    <property type="match status" value="1"/>
</dbReference>
<evidence type="ECO:0000256" key="3">
    <source>
        <dbReference type="ARBA" id="ARBA00022898"/>
    </source>
</evidence>
<dbReference type="InterPro" id="IPR015422">
    <property type="entry name" value="PyrdxlP-dep_Trfase_small"/>
</dbReference>
<dbReference type="RefSeq" id="WP_345382221.1">
    <property type="nucleotide sequence ID" value="NZ_BAABIC010000014.1"/>
</dbReference>
<evidence type="ECO:0000256" key="5">
    <source>
        <dbReference type="RuleBase" id="RU004504"/>
    </source>
</evidence>
<comment type="caution">
    <text evidence="8">The sequence shown here is derived from an EMBL/GenBank/DDBJ whole genome shotgun (WGS) entry which is preliminary data.</text>
</comment>
<dbReference type="EMBL" id="BAABIC010000014">
    <property type="protein sequence ID" value="GAA4698225.1"/>
    <property type="molecule type" value="Genomic_DNA"/>
</dbReference>